<dbReference type="Proteomes" id="UP000284824">
    <property type="component" value="Unassembled WGS sequence"/>
</dbReference>
<keyword evidence="2 7" id="KW-0813">Transport</keyword>
<dbReference type="InterPro" id="IPR035906">
    <property type="entry name" value="MetI-like_sf"/>
</dbReference>
<feature type="transmembrane region" description="Helical" evidence="7">
    <location>
        <begin position="274"/>
        <end position="296"/>
    </location>
</feature>
<feature type="transmembrane region" description="Helical" evidence="7">
    <location>
        <begin position="118"/>
        <end position="138"/>
    </location>
</feature>
<keyword evidence="4 7" id="KW-0812">Transmembrane</keyword>
<evidence type="ECO:0000313" key="10">
    <source>
        <dbReference type="Proteomes" id="UP000284824"/>
    </source>
</evidence>
<dbReference type="PANTHER" id="PTHR30193:SF37">
    <property type="entry name" value="INNER MEMBRANE ABC TRANSPORTER PERMEASE PROTEIN YCJO"/>
    <property type="match status" value="1"/>
</dbReference>
<dbReference type="AlphaFoldDB" id="A0A438MK10"/>
<organism evidence="9 10">
    <name type="scientific">Nonomuraea polychroma</name>
    <dbReference type="NCBI Taxonomy" id="46176"/>
    <lineage>
        <taxon>Bacteria</taxon>
        <taxon>Bacillati</taxon>
        <taxon>Actinomycetota</taxon>
        <taxon>Actinomycetes</taxon>
        <taxon>Streptosporangiales</taxon>
        <taxon>Streptosporangiaceae</taxon>
        <taxon>Nonomuraea</taxon>
    </lineage>
</organism>
<accession>A0A438MK10</accession>
<evidence type="ECO:0000313" key="9">
    <source>
        <dbReference type="EMBL" id="RVX45795.1"/>
    </source>
</evidence>
<dbReference type="Gene3D" id="1.10.3720.10">
    <property type="entry name" value="MetI-like"/>
    <property type="match status" value="1"/>
</dbReference>
<keyword evidence="10" id="KW-1185">Reference proteome</keyword>
<evidence type="ECO:0000256" key="4">
    <source>
        <dbReference type="ARBA" id="ARBA00022692"/>
    </source>
</evidence>
<feature type="transmembrane region" description="Helical" evidence="7">
    <location>
        <begin position="21"/>
        <end position="47"/>
    </location>
</feature>
<dbReference type="EMBL" id="SAUN01000001">
    <property type="protein sequence ID" value="RVX45795.1"/>
    <property type="molecule type" value="Genomic_DNA"/>
</dbReference>
<evidence type="ECO:0000259" key="8">
    <source>
        <dbReference type="PROSITE" id="PS50928"/>
    </source>
</evidence>
<keyword evidence="3" id="KW-1003">Cell membrane</keyword>
<dbReference type="CDD" id="cd06261">
    <property type="entry name" value="TM_PBP2"/>
    <property type="match status" value="1"/>
</dbReference>
<comment type="similarity">
    <text evidence="7">Belongs to the binding-protein-dependent transport system permease family.</text>
</comment>
<dbReference type="PANTHER" id="PTHR30193">
    <property type="entry name" value="ABC TRANSPORTER PERMEASE PROTEIN"/>
    <property type="match status" value="1"/>
</dbReference>
<feature type="transmembrane region" description="Helical" evidence="7">
    <location>
        <begin position="85"/>
        <end position="106"/>
    </location>
</feature>
<protein>
    <submittedName>
        <fullName evidence="9">Multiple sugar transport system permease protein</fullName>
    </submittedName>
</protein>
<proteinExistence type="inferred from homology"/>
<name>A0A438MK10_9ACTN</name>
<dbReference type="InterPro" id="IPR000515">
    <property type="entry name" value="MetI-like"/>
</dbReference>
<keyword evidence="5 7" id="KW-1133">Transmembrane helix</keyword>
<evidence type="ECO:0000256" key="5">
    <source>
        <dbReference type="ARBA" id="ARBA00022989"/>
    </source>
</evidence>
<dbReference type="PROSITE" id="PS50928">
    <property type="entry name" value="ABC_TM1"/>
    <property type="match status" value="1"/>
</dbReference>
<feature type="transmembrane region" description="Helical" evidence="7">
    <location>
        <begin position="166"/>
        <end position="188"/>
    </location>
</feature>
<evidence type="ECO:0000256" key="7">
    <source>
        <dbReference type="RuleBase" id="RU363032"/>
    </source>
</evidence>
<comment type="subcellular location">
    <subcellularLocation>
        <location evidence="1 7">Cell membrane</location>
        <topology evidence="1 7">Multi-pass membrane protein</topology>
    </subcellularLocation>
</comment>
<dbReference type="SUPFAM" id="SSF161098">
    <property type="entry name" value="MetI-like"/>
    <property type="match status" value="1"/>
</dbReference>
<keyword evidence="6 7" id="KW-0472">Membrane</keyword>
<dbReference type="InterPro" id="IPR051393">
    <property type="entry name" value="ABC_transporter_permease"/>
</dbReference>
<gene>
    <name evidence="9" type="ORF">EDD27_8615</name>
</gene>
<dbReference type="GO" id="GO:0055085">
    <property type="term" value="P:transmembrane transport"/>
    <property type="evidence" value="ECO:0007669"/>
    <property type="project" value="InterPro"/>
</dbReference>
<feature type="transmembrane region" description="Helical" evidence="7">
    <location>
        <begin position="225"/>
        <end position="246"/>
    </location>
</feature>
<evidence type="ECO:0000256" key="2">
    <source>
        <dbReference type="ARBA" id="ARBA00022448"/>
    </source>
</evidence>
<evidence type="ECO:0000256" key="6">
    <source>
        <dbReference type="ARBA" id="ARBA00023136"/>
    </source>
</evidence>
<dbReference type="Pfam" id="PF00528">
    <property type="entry name" value="BPD_transp_1"/>
    <property type="match status" value="1"/>
</dbReference>
<evidence type="ECO:0000256" key="1">
    <source>
        <dbReference type="ARBA" id="ARBA00004651"/>
    </source>
</evidence>
<dbReference type="OrthoDB" id="4053402at2"/>
<sequence length="305" mass="33727">MELIRQAGARKGARPDTFVGWLFVTPAILHTIVFMAVPAAGALFLSFTEWDMTSAPRWTGLRNYQEILFDRDLYPDFWISVRVTLLYAVLAVPAALFTGFVQAYLIDTVRRGQGFFRLAFYLPVVTAEAAVAAIWRWLYDPQFGLINEALGLIGIEGPDWLGIPEMVVPALVLIAAWQSGTAMLIFLAGMKGIPRNLYEAAEIDGANRRAQLFSLTLPLLRPTTFYLTVTGVIFALQMFGVVYVLFGRDIGGPESAGLTYVLQLYVSGFRDGEMGVASAMSFLLFIATLLITALQFRLSRRDAAS</sequence>
<comment type="caution">
    <text evidence="9">The sequence shown here is derived from an EMBL/GenBank/DDBJ whole genome shotgun (WGS) entry which is preliminary data.</text>
</comment>
<dbReference type="RefSeq" id="WP_127937494.1">
    <property type="nucleotide sequence ID" value="NZ_SAUN01000001.1"/>
</dbReference>
<feature type="domain" description="ABC transmembrane type-1" evidence="8">
    <location>
        <begin position="81"/>
        <end position="295"/>
    </location>
</feature>
<reference evidence="9 10" key="1">
    <citation type="submission" date="2019-01" db="EMBL/GenBank/DDBJ databases">
        <title>Sequencing the genomes of 1000 actinobacteria strains.</title>
        <authorList>
            <person name="Klenk H.-P."/>
        </authorList>
    </citation>
    <scope>NUCLEOTIDE SEQUENCE [LARGE SCALE GENOMIC DNA]</scope>
    <source>
        <strain evidence="9 10">DSM 43925</strain>
    </source>
</reference>
<keyword evidence="9" id="KW-0762">Sugar transport</keyword>
<dbReference type="GO" id="GO:0005886">
    <property type="term" value="C:plasma membrane"/>
    <property type="evidence" value="ECO:0007669"/>
    <property type="project" value="UniProtKB-SubCell"/>
</dbReference>
<evidence type="ECO:0000256" key="3">
    <source>
        <dbReference type="ARBA" id="ARBA00022475"/>
    </source>
</evidence>